<dbReference type="GO" id="GO:0007346">
    <property type="term" value="P:regulation of mitotic cell cycle"/>
    <property type="evidence" value="ECO:0007669"/>
    <property type="project" value="TreeGrafter"/>
</dbReference>
<dbReference type="OrthoDB" id="10252171at2759"/>
<dbReference type="Proteomes" id="UP001652741">
    <property type="component" value="Chromosome ssa14"/>
</dbReference>
<evidence type="ECO:0000256" key="6">
    <source>
        <dbReference type="ARBA" id="ARBA00022777"/>
    </source>
</evidence>
<dbReference type="SMART" id="SM00220">
    <property type="entry name" value="S_TKc"/>
    <property type="match status" value="1"/>
</dbReference>
<feature type="compositionally biased region" description="Polar residues" evidence="10">
    <location>
        <begin position="1"/>
        <end position="11"/>
    </location>
</feature>
<keyword evidence="7" id="KW-0067">ATP-binding</keyword>
<evidence type="ECO:0000256" key="5">
    <source>
        <dbReference type="ARBA" id="ARBA00022741"/>
    </source>
</evidence>
<evidence type="ECO:0000313" key="12">
    <source>
        <dbReference type="Proteomes" id="UP001652741"/>
    </source>
</evidence>
<dbReference type="OMA" id="RRRMDAN"/>
<feature type="compositionally biased region" description="Low complexity" evidence="10">
    <location>
        <begin position="308"/>
        <end position="320"/>
    </location>
</feature>
<feature type="compositionally biased region" description="Basic and acidic residues" evidence="10">
    <location>
        <begin position="133"/>
        <end position="154"/>
    </location>
</feature>
<dbReference type="PROSITE" id="PS50011">
    <property type="entry name" value="PROTEIN_KINASE_DOM"/>
    <property type="match status" value="1"/>
</dbReference>
<evidence type="ECO:0000256" key="9">
    <source>
        <dbReference type="ARBA" id="ARBA00048679"/>
    </source>
</evidence>
<dbReference type="PANTHER" id="PTHR22984:SF11">
    <property type="entry name" value="AURORA KINASE-RELATED"/>
    <property type="match status" value="1"/>
</dbReference>
<dbReference type="GO" id="GO:0005524">
    <property type="term" value="F:ATP binding"/>
    <property type="evidence" value="ECO:0007669"/>
    <property type="project" value="UniProtKB-KW"/>
</dbReference>
<accession>A0A1S3LW57</accession>
<feature type="compositionally biased region" description="Basic residues" evidence="10">
    <location>
        <begin position="107"/>
        <end position="117"/>
    </location>
</feature>
<evidence type="ECO:0000256" key="10">
    <source>
        <dbReference type="SAM" id="MobiDB-lite"/>
    </source>
</evidence>
<evidence type="ECO:0000256" key="3">
    <source>
        <dbReference type="ARBA" id="ARBA00022527"/>
    </source>
</evidence>
<feature type="domain" description="Protein kinase" evidence="11">
    <location>
        <begin position="514"/>
        <end position="770"/>
    </location>
</feature>
<protein>
    <recommendedName>
        <fullName evidence="2">non-specific serine/threonine protein kinase</fullName>
        <ecNumber evidence="2">2.7.11.1</ecNumber>
    </recommendedName>
</protein>
<dbReference type="PaxDb" id="8030-ENSSSAP00000032235"/>
<dbReference type="InterPro" id="IPR051138">
    <property type="entry name" value="PIM_Ser/Thr_kinase"/>
</dbReference>
<evidence type="ECO:0000313" key="13">
    <source>
        <dbReference type="RefSeq" id="XP_013995218.1"/>
    </source>
</evidence>
<comment type="catalytic activity">
    <reaction evidence="9">
        <text>L-seryl-[protein] + ATP = O-phospho-L-seryl-[protein] + ADP + H(+)</text>
        <dbReference type="Rhea" id="RHEA:17989"/>
        <dbReference type="Rhea" id="RHEA-COMP:9863"/>
        <dbReference type="Rhea" id="RHEA-COMP:11604"/>
        <dbReference type="ChEBI" id="CHEBI:15378"/>
        <dbReference type="ChEBI" id="CHEBI:29999"/>
        <dbReference type="ChEBI" id="CHEBI:30616"/>
        <dbReference type="ChEBI" id="CHEBI:83421"/>
        <dbReference type="ChEBI" id="CHEBI:456216"/>
        <dbReference type="EC" id="2.7.11.1"/>
    </reaction>
</comment>
<feature type="compositionally biased region" description="Basic and acidic residues" evidence="10">
    <location>
        <begin position="179"/>
        <end position="192"/>
    </location>
</feature>
<keyword evidence="4" id="KW-0808">Transferase</keyword>
<feature type="compositionally biased region" description="Acidic residues" evidence="10">
    <location>
        <begin position="376"/>
        <end position="388"/>
    </location>
</feature>
<keyword evidence="3" id="KW-0723">Serine/threonine-protein kinase</keyword>
<comment type="catalytic activity">
    <reaction evidence="8">
        <text>L-threonyl-[protein] + ATP = O-phospho-L-threonyl-[protein] + ADP + H(+)</text>
        <dbReference type="Rhea" id="RHEA:46608"/>
        <dbReference type="Rhea" id="RHEA-COMP:11060"/>
        <dbReference type="Rhea" id="RHEA-COMP:11605"/>
        <dbReference type="ChEBI" id="CHEBI:15378"/>
        <dbReference type="ChEBI" id="CHEBI:30013"/>
        <dbReference type="ChEBI" id="CHEBI:30616"/>
        <dbReference type="ChEBI" id="CHEBI:61977"/>
        <dbReference type="ChEBI" id="CHEBI:456216"/>
        <dbReference type="EC" id="2.7.11.1"/>
    </reaction>
</comment>
<dbReference type="InterPro" id="IPR000719">
    <property type="entry name" value="Prot_kinase_dom"/>
</dbReference>
<dbReference type="GO" id="GO:0004674">
    <property type="term" value="F:protein serine/threonine kinase activity"/>
    <property type="evidence" value="ECO:0007669"/>
    <property type="project" value="UniProtKB-KW"/>
</dbReference>
<evidence type="ECO:0000256" key="2">
    <source>
        <dbReference type="ARBA" id="ARBA00012513"/>
    </source>
</evidence>
<dbReference type="GO" id="GO:0043066">
    <property type="term" value="P:negative regulation of apoptotic process"/>
    <property type="evidence" value="ECO:0007669"/>
    <property type="project" value="TreeGrafter"/>
</dbReference>
<reference evidence="13" key="1">
    <citation type="submission" date="2025-08" db="UniProtKB">
        <authorList>
            <consortium name="RefSeq"/>
        </authorList>
    </citation>
    <scope>IDENTIFICATION</scope>
</reference>
<dbReference type="GO" id="GO:0005737">
    <property type="term" value="C:cytoplasm"/>
    <property type="evidence" value="ECO:0007669"/>
    <property type="project" value="TreeGrafter"/>
</dbReference>
<feature type="compositionally biased region" description="Gly residues" evidence="10">
    <location>
        <begin position="396"/>
        <end position="407"/>
    </location>
</feature>
<evidence type="ECO:0000256" key="4">
    <source>
        <dbReference type="ARBA" id="ARBA00022679"/>
    </source>
</evidence>
<evidence type="ECO:0000256" key="1">
    <source>
        <dbReference type="ARBA" id="ARBA00005505"/>
    </source>
</evidence>
<dbReference type="EC" id="2.7.11.1" evidence="2"/>
<keyword evidence="5" id="KW-0547">Nucleotide-binding</keyword>
<feature type="compositionally biased region" description="Low complexity" evidence="10">
    <location>
        <begin position="161"/>
        <end position="177"/>
    </location>
</feature>
<dbReference type="RefSeq" id="XP_013995218.1">
    <property type="nucleotide sequence ID" value="XM_014139743.2"/>
</dbReference>
<comment type="similarity">
    <text evidence="1">Belongs to the protein kinase superfamily. CAMK Ser/Thr protein kinase family. PIM subfamily.</text>
</comment>
<dbReference type="Gene3D" id="1.10.510.10">
    <property type="entry name" value="Transferase(Phosphotransferase) domain 1"/>
    <property type="match status" value="1"/>
</dbReference>
<keyword evidence="12" id="KW-1185">Reference proteome</keyword>
<dbReference type="SUPFAM" id="SSF56112">
    <property type="entry name" value="Protein kinase-like (PK-like)"/>
    <property type="match status" value="1"/>
</dbReference>
<evidence type="ECO:0000259" key="11">
    <source>
        <dbReference type="PROSITE" id="PS50011"/>
    </source>
</evidence>
<dbReference type="STRING" id="8030.ENSSSAP00000032235"/>
<feature type="compositionally biased region" description="Basic residues" evidence="10">
    <location>
        <begin position="34"/>
        <end position="45"/>
    </location>
</feature>
<dbReference type="InterPro" id="IPR011009">
    <property type="entry name" value="Kinase-like_dom_sf"/>
</dbReference>
<feature type="compositionally biased region" description="Low complexity" evidence="10">
    <location>
        <begin position="488"/>
        <end position="499"/>
    </location>
</feature>
<name>A0A1S3LW57_SALSA</name>
<feature type="compositionally biased region" description="Basic and acidic residues" evidence="10">
    <location>
        <begin position="346"/>
        <end position="375"/>
    </location>
</feature>
<dbReference type="PROSITE" id="PS00108">
    <property type="entry name" value="PROTEIN_KINASE_ST"/>
    <property type="match status" value="1"/>
</dbReference>
<dbReference type="InterPro" id="IPR008271">
    <property type="entry name" value="Ser/Thr_kinase_AS"/>
</dbReference>
<dbReference type="Pfam" id="PF00069">
    <property type="entry name" value="Pkinase"/>
    <property type="match status" value="1"/>
</dbReference>
<evidence type="ECO:0000256" key="8">
    <source>
        <dbReference type="ARBA" id="ARBA00047899"/>
    </source>
</evidence>
<evidence type="ECO:0000256" key="7">
    <source>
        <dbReference type="ARBA" id="ARBA00022840"/>
    </source>
</evidence>
<feature type="compositionally biased region" description="Basic and acidic residues" evidence="10">
    <location>
        <begin position="284"/>
        <end position="295"/>
    </location>
</feature>
<dbReference type="PANTHER" id="PTHR22984">
    <property type="entry name" value="SERINE/THREONINE-PROTEIN KINASE PIM"/>
    <property type="match status" value="1"/>
</dbReference>
<dbReference type="Gene3D" id="3.30.200.20">
    <property type="entry name" value="Phosphorylase Kinase, domain 1"/>
    <property type="match status" value="1"/>
</dbReference>
<dbReference type="Bgee" id="ENSSSAG00000040650">
    <property type="expression patterns" value="Expressed in semen and 4 other cell types or tissues"/>
</dbReference>
<sequence length="776" mass="88296">MASWRLSNPSTAPVCGRRRGLRRPLSMARDSLKVLRRGRERRGKRGTPAFPCPPGASEPTERRDSPQPQRRRMDANSVRRCRPPLVASRDGMKRSPRKRLEADSVRRCRSPCGRRRNSPQGRRLANPIRRRRTQIERDQSPGSCREREGERDESKEEEEGSSSSSSSSASESETSGESEGERQERESRRAMKEAACLFEEISGLRVRESHSQETESEEEQQQQAFPYLLRVRTNRTPNHLLRENARGRARPKPKPSRSEPTNKDSPGPSRAKNPRMRPNMIKLKSRERVKAKDTGEESLLSRRRSRSETSSRSPSSQSETVGRQVTPALTYTYRLRPRAPAPAPHRQAELEREAAAIREKGRKRKEETLRGQNEVKEEDEEEEEEDESAVLSCSGLKGGRGGRGGLVNNGKALNLRWREDNTKRKRRKRAREEEESSEELVERVWSREGWKRNKNNRNTSPEIPIVVHYLTRQRRGQLKNPLPNYRGSSSSSSSSSDSSIFNLGPNPSSFESLFTLGSMLGKGGCGAVYAAMRKSDGQQVAIKYVNRGMAEPYVKLPGERSALPLEVALMQIVSRPPSCCYVLGLLDWFEEAERFILVVERPYPCMDLFDFIEELGGRVDECLARIIMIQVVLAVRHCRDRGVLHRDVKAENLLVQTDNLRVKLIDFGCGDLLRESSYRDYSGTEEYCPPEWVLSGVYQGRHATIWSLGVLLYGLVCGRLPFNKEADIIAGRLRFKKGLTKECKELINCCLQQDPTKRPVLEQILLHDWMAEGPLI</sequence>
<keyword evidence="6" id="KW-0418">Kinase</keyword>
<organism evidence="12 13">
    <name type="scientific">Salmo salar</name>
    <name type="common">Atlantic salmon</name>
    <dbReference type="NCBI Taxonomy" id="8030"/>
    <lineage>
        <taxon>Eukaryota</taxon>
        <taxon>Metazoa</taxon>
        <taxon>Chordata</taxon>
        <taxon>Craniata</taxon>
        <taxon>Vertebrata</taxon>
        <taxon>Euteleostomi</taxon>
        <taxon>Actinopterygii</taxon>
        <taxon>Neopterygii</taxon>
        <taxon>Teleostei</taxon>
        <taxon>Protacanthopterygii</taxon>
        <taxon>Salmoniformes</taxon>
        <taxon>Salmonidae</taxon>
        <taxon>Salmoninae</taxon>
        <taxon>Salmo</taxon>
    </lineage>
</organism>
<proteinExistence type="inferred from homology"/>
<feature type="compositionally biased region" description="Basic and acidic residues" evidence="10">
    <location>
        <begin position="90"/>
        <end position="106"/>
    </location>
</feature>
<dbReference type="KEGG" id="sasa:106568914"/>
<feature type="region of interest" description="Disordered" evidence="10">
    <location>
        <begin position="476"/>
        <end position="501"/>
    </location>
</feature>
<feature type="region of interest" description="Disordered" evidence="10">
    <location>
        <begin position="1"/>
        <end position="409"/>
    </location>
</feature>
<dbReference type="GeneID" id="106568914"/>
<dbReference type="AlphaFoldDB" id="A0A1S3LW57"/>
<gene>
    <name evidence="13" type="primary">LOC106568914</name>
</gene>